<name>A0A436ZWX7_ARTFL</name>
<dbReference type="VEuPathDB" id="FungiDB:DFL_007875"/>
<reference evidence="1 2" key="1">
    <citation type="submission" date="2019-01" db="EMBL/GenBank/DDBJ databases">
        <title>Intercellular communication is required for trap formation in the nematode-trapping fungus Duddingtonia flagrans.</title>
        <authorList>
            <person name="Youssar L."/>
            <person name="Wernet V."/>
            <person name="Hensel N."/>
            <person name="Hildebrandt H.-G."/>
            <person name="Fischer R."/>
        </authorList>
    </citation>
    <scope>NUCLEOTIDE SEQUENCE [LARGE SCALE GENOMIC DNA]</scope>
    <source>
        <strain evidence="1 2">CBS H-5679</strain>
    </source>
</reference>
<dbReference type="Proteomes" id="UP000283090">
    <property type="component" value="Unassembled WGS sequence"/>
</dbReference>
<dbReference type="GeneID" id="93590186"/>
<comment type="caution">
    <text evidence="1">The sequence shown here is derived from an EMBL/GenBank/DDBJ whole genome shotgun (WGS) entry which is preliminary data.</text>
</comment>
<accession>A0A436ZWX7</accession>
<sequence length="200" mass="22843">MVETELIDRLGRRENPADIRFSYGCSHLGREGLRNALDLVEYSIRHDYKECFYKGISSGAELETFDTEFEIGSLLSRLPRLMQWADDMIATWPMESLTAAWQMKDILQLAALFSPGKYSEYIQDFQPREMVILVAARLEVAGYDCAMGRILEWGGGVDRWTVNAETDDEVREVLARFRAVRGKVGDRQEWSAVWSGDLGC</sequence>
<evidence type="ECO:0000313" key="2">
    <source>
        <dbReference type="Proteomes" id="UP000283090"/>
    </source>
</evidence>
<dbReference type="RefSeq" id="XP_067489032.1">
    <property type="nucleotide sequence ID" value="XM_067637523.1"/>
</dbReference>
<dbReference type="EMBL" id="SAEB01000009">
    <property type="protein sequence ID" value="RVD83488.1"/>
    <property type="molecule type" value="Genomic_DNA"/>
</dbReference>
<proteinExistence type="predicted"/>
<keyword evidence="2" id="KW-1185">Reference proteome</keyword>
<protein>
    <submittedName>
        <fullName evidence="1">Uncharacterized protein</fullName>
    </submittedName>
</protein>
<evidence type="ECO:0000313" key="1">
    <source>
        <dbReference type="EMBL" id="RVD83488.1"/>
    </source>
</evidence>
<organism evidence="1 2">
    <name type="scientific">Arthrobotrys flagrans</name>
    <name type="common">Nematode-trapping fungus</name>
    <name type="synonym">Trichothecium flagrans</name>
    <dbReference type="NCBI Taxonomy" id="97331"/>
    <lineage>
        <taxon>Eukaryota</taxon>
        <taxon>Fungi</taxon>
        <taxon>Dikarya</taxon>
        <taxon>Ascomycota</taxon>
        <taxon>Pezizomycotina</taxon>
        <taxon>Orbiliomycetes</taxon>
        <taxon>Orbiliales</taxon>
        <taxon>Orbiliaceae</taxon>
        <taxon>Arthrobotrys</taxon>
    </lineage>
</organism>
<gene>
    <name evidence="1" type="ORF">DFL_007875</name>
</gene>
<dbReference type="AlphaFoldDB" id="A0A436ZWX7"/>
<dbReference type="OrthoDB" id="5272699at2759"/>